<reference evidence="7" key="1">
    <citation type="journal article" date="2014" name="Int. J. Syst. Evol. Microbiol.">
        <title>Complete genome sequence of Corynebacterium casei LMG S-19264T (=DSM 44701T), isolated from a smear-ripened cheese.</title>
        <authorList>
            <consortium name="US DOE Joint Genome Institute (JGI-PGF)"/>
            <person name="Walter F."/>
            <person name="Albersmeier A."/>
            <person name="Kalinowski J."/>
            <person name="Ruckert C."/>
        </authorList>
    </citation>
    <scope>NUCLEOTIDE SEQUENCE</scope>
    <source>
        <strain evidence="7">JCM 3346</strain>
    </source>
</reference>
<dbReference type="PANTHER" id="PTHR30250:SF11">
    <property type="entry name" value="O-ANTIGEN TRANSPORTER-RELATED"/>
    <property type="match status" value="1"/>
</dbReference>
<keyword evidence="2" id="KW-1003">Cell membrane</keyword>
<keyword evidence="3 6" id="KW-0812">Transmembrane</keyword>
<dbReference type="AlphaFoldDB" id="A0A918CPI8"/>
<dbReference type="Proteomes" id="UP000610303">
    <property type="component" value="Unassembled WGS sequence"/>
</dbReference>
<feature type="transmembrane region" description="Helical" evidence="6">
    <location>
        <begin position="82"/>
        <end position="101"/>
    </location>
</feature>
<name>A0A918CPI8_AGRME</name>
<evidence type="ECO:0000313" key="7">
    <source>
        <dbReference type="EMBL" id="GGR34487.1"/>
    </source>
</evidence>
<feature type="transmembrane region" description="Helical" evidence="6">
    <location>
        <begin position="322"/>
        <end position="345"/>
    </location>
</feature>
<dbReference type="EMBL" id="BMRJ01000004">
    <property type="protein sequence ID" value="GGR34487.1"/>
    <property type="molecule type" value="Genomic_DNA"/>
</dbReference>
<protein>
    <submittedName>
        <fullName evidence="7">Membrane protein</fullName>
    </submittedName>
</protein>
<organism evidence="7 8">
    <name type="scientific">Agromyces mediolanus</name>
    <name type="common">Corynebacterium mediolanum</name>
    <dbReference type="NCBI Taxonomy" id="41986"/>
    <lineage>
        <taxon>Bacteria</taxon>
        <taxon>Bacillati</taxon>
        <taxon>Actinomycetota</taxon>
        <taxon>Actinomycetes</taxon>
        <taxon>Micrococcales</taxon>
        <taxon>Microbacteriaceae</taxon>
        <taxon>Agromyces</taxon>
    </lineage>
</organism>
<feature type="transmembrane region" description="Helical" evidence="6">
    <location>
        <begin position="378"/>
        <end position="400"/>
    </location>
</feature>
<proteinExistence type="predicted"/>
<dbReference type="InterPro" id="IPR050833">
    <property type="entry name" value="Poly_Biosynth_Transport"/>
</dbReference>
<reference evidence="7" key="2">
    <citation type="submission" date="2020-09" db="EMBL/GenBank/DDBJ databases">
        <authorList>
            <person name="Sun Q."/>
            <person name="Ohkuma M."/>
        </authorList>
    </citation>
    <scope>NUCLEOTIDE SEQUENCE</scope>
    <source>
        <strain evidence="7">JCM 3346</strain>
    </source>
</reference>
<feature type="transmembrane region" description="Helical" evidence="6">
    <location>
        <begin position="247"/>
        <end position="271"/>
    </location>
</feature>
<dbReference type="GO" id="GO:0005886">
    <property type="term" value="C:plasma membrane"/>
    <property type="evidence" value="ECO:0007669"/>
    <property type="project" value="UniProtKB-SubCell"/>
</dbReference>
<keyword evidence="8" id="KW-1185">Reference proteome</keyword>
<dbReference type="PANTHER" id="PTHR30250">
    <property type="entry name" value="PST FAMILY PREDICTED COLANIC ACID TRANSPORTER"/>
    <property type="match status" value="1"/>
</dbReference>
<feature type="transmembrane region" description="Helical" evidence="6">
    <location>
        <begin position="170"/>
        <end position="190"/>
    </location>
</feature>
<gene>
    <name evidence="7" type="ORF">GCM10010196_30670</name>
</gene>
<comment type="subcellular location">
    <subcellularLocation>
        <location evidence="1">Cell membrane</location>
        <topology evidence="1">Multi-pass membrane protein</topology>
    </subcellularLocation>
</comment>
<feature type="transmembrane region" description="Helical" evidence="6">
    <location>
        <begin position="142"/>
        <end position="164"/>
    </location>
</feature>
<accession>A0A918CPI8</accession>
<evidence type="ECO:0000256" key="5">
    <source>
        <dbReference type="ARBA" id="ARBA00023136"/>
    </source>
</evidence>
<feature type="transmembrane region" description="Helical" evidence="6">
    <location>
        <begin position="113"/>
        <end position="135"/>
    </location>
</feature>
<evidence type="ECO:0000256" key="3">
    <source>
        <dbReference type="ARBA" id="ARBA00022692"/>
    </source>
</evidence>
<feature type="transmembrane region" description="Helical" evidence="6">
    <location>
        <begin position="37"/>
        <end position="55"/>
    </location>
</feature>
<comment type="caution">
    <text evidence="7">The sequence shown here is derived from an EMBL/GenBank/DDBJ whole genome shotgun (WGS) entry which is preliminary data.</text>
</comment>
<evidence type="ECO:0000256" key="2">
    <source>
        <dbReference type="ARBA" id="ARBA00022475"/>
    </source>
</evidence>
<keyword evidence="4 6" id="KW-1133">Transmembrane helix</keyword>
<feature type="transmembrane region" description="Helical" evidence="6">
    <location>
        <begin position="215"/>
        <end position="235"/>
    </location>
</feature>
<evidence type="ECO:0000313" key="8">
    <source>
        <dbReference type="Proteomes" id="UP000610303"/>
    </source>
</evidence>
<feature type="transmembrane region" description="Helical" evidence="6">
    <location>
        <begin position="352"/>
        <end position="372"/>
    </location>
</feature>
<evidence type="ECO:0000256" key="4">
    <source>
        <dbReference type="ARBA" id="ARBA00022989"/>
    </source>
</evidence>
<keyword evidence="5 6" id="KW-0472">Membrane</keyword>
<evidence type="ECO:0000256" key="6">
    <source>
        <dbReference type="SAM" id="Phobius"/>
    </source>
</evidence>
<sequence length="406" mass="41783">MLSGAPLILVATAVAGGSGYLATAVVAAAKSPDQYLVFGAFWSALYLVIAALSGIQQEVTRASSASANVSAGPGPRAIAGRFALIAAAVVAVAVVGTSPLWTRAVAESSVIGFAVPIAFGAAGYVFVAVVCGLLYGHRLWLAIAGMIGLDGLLRLAGIGLALLAGGSFEMLAWAVVLPFPLTLAILWWTFRSRLVGSSTLDVGLGRLAWNSSRTVVASIATGLLVSGFPLLLTMTSGSAEPGRLGSLLFAINIVRAPLVVVVMSLQSYFIVRFSARPRDAIRLFVTGSAVVLAVALLLAVGAWFFAPWAFSLLWPAYEITPLVAAGLVLASGLLGVLCLSGPLALAESRHAIYTLGWVLAAVVTVIVLVLPLELIPRSLLAMLIAPLAAIVVHVVGVVGGRRRGSR</sequence>
<feature type="transmembrane region" description="Helical" evidence="6">
    <location>
        <begin position="283"/>
        <end position="310"/>
    </location>
</feature>
<evidence type="ECO:0000256" key="1">
    <source>
        <dbReference type="ARBA" id="ARBA00004651"/>
    </source>
</evidence>